<sequence length="105" mass="11934">MNTQPPTATDSTGSPPILTRAERQRCHAKRDEYFACLDTNNIDNPYRAGSACQDLREKMLAECPESWAAYFQKLRVMQRQRDKVFTPDGQLAKPTGEPENKSKSK</sequence>
<dbReference type="Pfam" id="PF02297">
    <property type="entry name" value="COX6B"/>
    <property type="match status" value="1"/>
</dbReference>
<evidence type="ECO:0000313" key="6">
    <source>
        <dbReference type="EMBL" id="KAJ2678908.1"/>
    </source>
</evidence>
<accession>A0A9W8KZJ3</accession>
<keyword evidence="3" id="KW-0496">Mitochondrion</keyword>
<evidence type="ECO:0000256" key="3">
    <source>
        <dbReference type="ARBA" id="ARBA00023128"/>
    </source>
</evidence>
<keyword evidence="4" id="KW-1015">Disulfide bond</keyword>
<dbReference type="InterPro" id="IPR048280">
    <property type="entry name" value="COX6B-like"/>
</dbReference>
<dbReference type="InterPro" id="IPR036549">
    <property type="entry name" value="CX6/COA6-like_sf"/>
</dbReference>
<evidence type="ECO:0000256" key="2">
    <source>
        <dbReference type="ARBA" id="ARBA00006425"/>
    </source>
</evidence>
<evidence type="ECO:0000256" key="5">
    <source>
        <dbReference type="SAM" id="MobiDB-lite"/>
    </source>
</evidence>
<reference evidence="6" key="1">
    <citation type="submission" date="2022-07" db="EMBL/GenBank/DDBJ databases">
        <title>Phylogenomic reconstructions and comparative analyses of Kickxellomycotina fungi.</title>
        <authorList>
            <person name="Reynolds N.K."/>
            <person name="Stajich J.E."/>
            <person name="Barry K."/>
            <person name="Grigoriev I.V."/>
            <person name="Crous P."/>
            <person name="Smith M.E."/>
        </authorList>
    </citation>
    <scope>NUCLEOTIDE SEQUENCE</scope>
    <source>
        <strain evidence="6">NRRL 3115</strain>
    </source>
</reference>
<dbReference type="GO" id="GO:0005739">
    <property type="term" value="C:mitochondrion"/>
    <property type="evidence" value="ECO:0007669"/>
    <property type="project" value="UniProtKB-SubCell"/>
</dbReference>
<dbReference type="SUPFAM" id="SSF47694">
    <property type="entry name" value="Cytochrome c oxidase subunit h"/>
    <property type="match status" value="1"/>
</dbReference>
<comment type="caution">
    <text evidence="6">The sequence shown here is derived from an EMBL/GenBank/DDBJ whole genome shotgun (WGS) entry which is preliminary data.</text>
</comment>
<feature type="compositionally biased region" description="Basic and acidic residues" evidence="5">
    <location>
        <begin position="96"/>
        <end position="105"/>
    </location>
</feature>
<evidence type="ECO:0000256" key="1">
    <source>
        <dbReference type="ARBA" id="ARBA00004173"/>
    </source>
</evidence>
<dbReference type="AlphaFoldDB" id="A0A9W8KZJ3"/>
<dbReference type="EMBL" id="JANBTW010000016">
    <property type="protein sequence ID" value="KAJ2678908.1"/>
    <property type="molecule type" value="Genomic_DNA"/>
</dbReference>
<evidence type="ECO:0000256" key="4">
    <source>
        <dbReference type="ARBA" id="ARBA00023157"/>
    </source>
</evidence>
<name>A0A9W8KZJ3_9FUNG</name>
<protein>
    <recommendedName>
        <fullName evidence="8">Cytochrome c oxidase assembly factor 6</fullName>
    </recommendedName>
</protein>
<gene>
    <name evidence="6" type="ORF">GGI25_001897</name>
</gene>
<dbReference type="PANTHER" id="PTHR47677">
    <property type="entry name" value="CYTOCHROME C OXIDASE ASSEMBLY FACTOR 6"/>
    <property type="match status" value="1"/>
</dbReference>
<dbReference type="Gene3D" id="1.10.10.140">
    <property type="entry name" value="Cytochrome c oxidase, subunit VIb"/>
    <property type="match status" value="1"/>
</dbReference>
<comment type="similarity">
    <text evidence="2">Belongs to the cytochrome c oxidase subunit 6B family.</text>
</comment>
<dbReference type="InterPro" id="IPR048281">
    <property type="entry name" value="COA6_fun"/>
</dbReference>
<evidence type="ECO:0008006" key="8">
    <source>
        <dbReference type="Google" id="ProtNLM"/>
    </source>
</evidence>
<dbReference type="PANTHER" id="PTHR47677:SF1">
    <property type="entry name" value="CYTOCHROME C OXIDASE ASSEMBLY FACTOR 6"/>
    <property type="match status" value="1"/>
</dbReference>
<dbReference type="Proteomes" id="UP001151518">
    <property type="component" value="Unassembled WGS sequence"/>
</dbReference>
<feature type="region of interest" description="Disordered" evidence="5">
    <location>
        <begin position="82"/>
        <end position="105"/>
    </location>
</feature>
<proteinExistence type="inferred from homology"/>
<organism evidence="6 7">
    <name type="scientific">Coemansia spiralis</name>
    <dbReference type="NCBI Taxonomy" id="417178"/>
    <lineage>
        <taxon>Eukaryota</taxon>
        <taxon>Fungi</taxon>
        <taxon>Fungi incertae sedis</taxon>
        <taxon>Zoopagomycota</taxon>
        <taxon>Kickxellomycotina</taxon>
        <taxon>Kickxellomycetes</taxon>
        <taxon>Kickxellales</taxon>
        <taxon>Kickxellaceae</taxon>
        <taxon>Coemansia</taxon>
    </lineage>
</organism>
<dbReference type="OrthoDB" id="5545577at2759"/>
<evidence type="ECO:0000313" key="7">
    <source>
        <dbReference type="Proteomes" id="UP001151518"/>
    </source>
</evidence>
<comment type="subcellular location">
    <subcellularLocation>
        <location evidence="1">Mitochondrion</location>
    </subcellularLocation>
</comment>
<dbReference type="PROSITE" id="PS51808">
    <property type="entry name" value="CHCH"/>
    <property type="match status" value="1"/>
</dbReference>